<reference evidence="3" key="1">
    <citation type="journal article" date="2006" name="Science">
        <title>Phytophthora genome sequences uncover evolutionary origins and mechanisms of pathogenesis.</title>
        <authorList>
            <person name="Tyler B.M."/>
            <person name="Tripathy S."/>
            <person name="Zhang X."/>
            <person name="Dehal P."/>
            <person name="Jiang R.H."/>
            <person name="Aerts A."/>
            <person name="Arredondo F.D."/>
            <person name="Baxter L."/>
            <person name="Bensasson D."/>
            <person name="Beynon J.L."/>
            <person name="Chapman J."/>
            <person name="Damasceno C.M."/>
            <person name="Dorrance A.E."/>
            <person name="Dou D."/>
            <person name="Dickerman A.W."/>
            <person name="Dubchak I.L."/>
            <person name="Garbelotto M."/>
            <person name="Gijzen M."/>
            <person name="Gordon S.G."/>
            <person name="Govers F."/>
            <person name="Grunwald N.J."/>
            <person name="Huang W."/>
            <person name="Ivors K.L."/>
            <person name="Jones R.W."/>
            <person name="Kamoun S."/>
            <person name="Krampis K."/>
            <person name="Lamour K.H."/>
            <person name="Lee M.K."/>
            <person name="McDonald W.H."/>
            <person name="Medina M."/>
            <person name="Meijer H.J."/>
            <person name="Nordberg E.K."/>
            <person name="Maclean D.J."/>
            <person name="Ospina-Giraldo M.D."/>
            <person name="Morris P.F."/>
            <person name="Phuntumart V."/>
            <person name="Putnam N.H."/>
            <person name="Rash S."/>
            <person name="Rose J.K."/>
            <person name="Sakihama Y."/>
            <person name="Salamov A.A."/>
            <person name="Savidor A."/>
            <person name="Scheuring C.F."/>
            <person name="Smith B.M."/>
            <person name="Sobral B.W."/>
            <person name="Terry A."/>
            <person name="Torto-Alalibo T.A."/>
            <person name="Win J."/>
            <person name="Xu Z."/>
            <person name="Zhang H."/>
            <person name="Grigoriev I.V."/>
            <person name="Rokhsar D.S."/>
            <person name="Boore J.L."/>
        </authorList>
    </citation>
    <scope>NUCLEOTIDE SEQUENCE [LARGE SCALE GENOMIC DNA]</scope>
    <source>
        <strain evidence="3">Pr102</strain>
    </source>
</reference>
<dbReference type="eggNOG" id="KOG4203">
    <property type="taxonomic scope" value="Eukaryota"/>
</dbReference>
<dbReference type="Proteomes" id="UP000005238">
    <property type="component" value="Unassembled WGS sequence"/>
</dbReference>
<dbReference type="AlphaFoldDB" id="H3G6M2"/>
<dbReference type="EMBL" id="DS566000">
    <property type="status" value="NOT_ANNOTATED_CDS"/>
    <property type="molecule type" value="Genomic_DNA"/>
</dbReference>
<proteinExistence type="predicted"/>
<name>H3G6M2_PHYRM</name>
<dbReference type="VEuPathDB" id="FungiDB:KRP22_7246"/>
<feature type="domain" description="Phosphoribosyltransferase" evidence="1">
    <location>
        <begin position="20"/>
        <end position="151"/>
    </location>
</feature>
<reference evidence="2" key="2">
    <citation type="submission" date="2015-06" db="UniProtKB">
        <authorList>
            <consortium name="EnsemblProtists"/>
        </authorList>
    </citation>
    <scope>IDENTIFICATION</scope>
    <source>
        <strain evidence="2">Pr102</strain>
    </source>
</reference>
<dbReference type="HOGENOM" id="CLU_067096_1_1_1"/>
<sequence length="234" mass="25501">TKYPNLSVLRYRALAPLQIKLRDEKTTPTEFKFYADRLMRILAEEGLAACANKTETVVTPTGDSFTGLVPAEKICAVSIIRAGDSLLQSIIACDPTVSVGKILIQRDEKSEDKHPIMFYSKLPPKVETLDNVLLVDPMLATGGSVNMAIKVRMNITLPGCGACSNDECIVQTLIDAGVEEKKITFLNVISCPEGLAALFNAHPDVKVVTTGVDRGLNEHKYLVPGIGDFGDRYF</sequence>
<dbReference type="InterPro" id="IPR029057">
    <property type="entry name" value="PRTase-like"/>
</dbReference>
<dbReference type="CDD" id="cd06223">
    <property type="entry name" value="PRTases_typeI"/>
    <property type="match status" value="1"/>
</dbReference>
<dbReference type="SUPFAM" id="SSF53271">
    <property type="entry name" value="PRTase-like"/>
    <property type="match status" value="2"/>
</dbReference>
<dbReference type="InterPro" id="IPR000836">
    <property type="entry name" value="PRTase_dom"/>
</dbReference>
<organism evidence="2 3">
    <name type="scientific">Phytophthora ramorum</name>
    <name type="common">Sudden oak death agent</name>
    <dbReference type="NCBI Taxonomy" id="164328"/>
    <lineage>
        <taxon>Eukaryota</taxon>
        <taxon>Sar</taxon>
        <taxon>Stramenopiles</taxon>
        <taxon>Oomycota</taxon>
        <taxon>Peronosporomycetes</taxon>
        <taxon>Peronosporales</taxon>
        <taxon>Peronosporaceae</taxon>
        <taxon>Phytophthora</taxon>
    </lineage>
</organism>
<protein>
    <recommendedName>
        <fullName evidence="1">Phosphoribosyltransferase domain-containing protein</fullName>
    </recommendedName>
</protein>
<dbReference type="GO" id="GO:0004845">
    <property type="term" value="F:uracil phosphoribosyltransferase activity"/>
    <property type="evidence" value="ECO:0000318"/>
    <property type="project" value="GO_Central"/>
</dbReference>
<dbReference type="VEuPathDB" id="FungiDB:KRP23_9948"/>
<dbReference type="GO" id="GO:0005737">
    <property type="term" value="C:cytoplasm"/>
    <property type="evidence" value="ECO:0000318"/>
    <property type="project" value="GO_Central"/>
</dbReference>
<evidence type="ECO:0000313" key="2">
    <source>
        <dbReference type="EnsemblProtists" id="Phyra46841"/>
    </source>
</evidence>
<dbReference type="InParanoid" id="H3G6M2"/>
<evidence type="ECO:0000313" key="3">
    <source>
        <dbReference type="Proteomes" id="UP000005238"/>
    </source>
</evidence>
<dbReference type="Pfam" id="PF14681">
    <property type="entry name" value="UPRTase"/>
    <property type="match status" value="2"/>
</dbReference>
<dbReference type="OMA" id="KHKIGLM"/>
<keyword evidence="3" id="KW-1185">Reference proteome</keyword>
<dbReference type="STRING" id="164328.H3G6M2"/>
<dbReference type="Gene3D" id="3.40.50.2020">
    <property type="match status" value="2"/>
</dbReference>
<evidence type="ECO:0000259" key="1">
    <source>
        <dbReference type="Pfam" id="PF14681"/>
    </source>
</evidence>
<dbReference type="EnsemblProtists" id="Phyra46841">
    <property type="protein sequence ID" value="Phyra46841"/>
    <property type="gene ID" value="Phyra46841"/>
</dbReference>
<accession>H3G6M2</accession>
<feature type="domain" description="Phosphoribosyltransferase" evidence="1">
    <location>
        <begin position="169"/>
        <end position="234"/>
    </location>
</feature>